<keyword evidence="1" id="KW-0812">Transmembrane</keyword>
<sequence length="288" mass="33150">MALENISTIKEYHHGNGNLQGGGIQKIPRSGPSLKVYKDKLDHRLGYCIPACLLTITTILVIFGFFHQGVHDELSNYISKIRTKLIEALPPVPPTTIRTPLERSDVYIENEIENATVQSLTENDQIEATATSDPEPCIGKRNVDVSRCLTPQELLEDWNLLHRVRLSVLYYTLKKLNVIIVNFTKFTNCRDPEFLEHIESQYACKFQYNEELVKLHLQQPCLPRLMDSLLPPYAVLLLIIIDLIPLSFAVFTYLWDAWIKDTFLCHEARRRIELKNNNRYVTTTAKTP</sequence>
<dbReference type="Proteomes" id="UP000274131">
    <property type="component" value="Unassembled WGS sequence"/>
</dbReference>
<reference evidence="2 3" key="2">
    <citation type="submission" date="2018-10" db="EMBL/GenBank/DDBJ databases">
        <authorList>
            <consortium name="Pathogen Informatics"/>
        </authorList>
    </citation>
    <scope>NUCLEOTIDE SEQUENCE [LARGE SCALE GENOMIC DNA]</scope>
</reference>
<feature type="transmembrane region" description="Helical" evidence="1">
    <location>
        <begin position="45"/>
        <end position="66"/>
    </location>
</feature>
<gene>
    <name evidence="2" type="ORF">EVEC_LOCUS9741</name>
</gene>
<reference evidence="4" key="1">
    <citation type="submission" date="2017-02" db="UniProtKB">
        <authorList>
            <consortium name="WormBaseParasite"/>
        </authorList>
    </citation>
    <scope>IDENTIFICATION</scope>
</reference>
<protein>
    <submittedName>
        <fullName evidence="4">Transmembrane protein 156</fullName>
    </submittedName>
</protein>
<proteinExistence type="predicted"/>
<dbReference type="WBParaSite" id="EVEC_0001039601-mRNA-1">
    <property type="protein sequence ID" value="EVEC_0001039601-mRNA-1"/>
    <property type="gene ID" value="EVEC_0001039601"/>
</dbReference>
<evidence type="ECO:0000313" key="2">
    <source>
        <dbReference type="EMBL" id="VDD94990.1"/>
    </source>
</evidence>
<evidence type="ECO:0000313" key="3">
    <source>
        <dbReference type="Proteomes" id="UP000274131"/>
    </source>
</evidence>
<dbReference type="OrthoDB" id="5834143at2759"/>
<evidence type="ECO:0000256" key="1">
    <source>
        <dbReference type="SAM" id="Phobius"/>
    </source>
</evidence>
<name>A0A0N4VHU5_ENTVE</name>
<keyword evidence="3" id="KW-1185">Reference proteome</keyword>
<dbReference type="AlphaFoldDB" id="A0A0N4VHU5"/>
<keyword evidence="1" id="KW-1133">Transmembrane helix</keyword>
<organism evidence="4">
    <name type="scientific">Enterobius vermicularis</name>
    <name type="common">Human pinworm</name>
    <dbReference type="NCBI Taxonomy" id="51028"/>
    <lineage>
        <taxon>Eukaryota</taxon>
        <taxon>Metazoa</taxon>
        <taxon>Ecdysozoa</taxon>
        <taxon>Nematoda</taxon>
        <taxon>Chromadorea</taxon>
        <taxon>Rhabditida</taxon>
        <taxon>Spirurina</taxon>
        <taxon>Oxyuridomorpha</taxon>
        <taxon>Oxyuroidea</taxon>
        <taxon>Oxyuridae</taxon>
        <taxon>Enterobius</taxon>
    </lineage>
</organism>
<evidence type="ECO:0000313" key="4">
    <source>
        <dbReference type="WBParaSite" id="EVEC_0001039601-mRNA-1"/>
    </source>
</evidence>
<keyword evidence="1" id="KW-0472">Membrane</keyword>
<accession>A0A0N4VHU5</accession>
<dbReference type="EMBL" id="UXUI01010269">
    <property type="protein sequence ID" value="VDD94990.1"/>
    <property type="molecule type" value="Genomic_DNA"/>
</dbReference>
<feature type="transmembrane region" description="Helical" evidence="1">
    <location>
        <begin position="233"/>
        <end position="255"/>
    </location>
</feature>